<dbReference type="SUPFAM" id="SSF53850">
    <property type="entry name" value="Periplasmic binding protein-like II"/>
    <property type="match status" value="1"/>
</dbReference>
<dbReference type="InterPro" id="IPR015168">
    <property type="entry name" value="SsuA/THI5"/>
</dbReference>
<evidence type="ECO:0000259" key="1">
    <source>
        <dbReference type="Pfam" id="PF09084"/>
    </source>
</evidence>
<evidence type="ECO:0000313" key="2">
    <source>
        <dbReference type="EMBL" id="SNB74918.1"/>
    </source>
</evidence>
<dbReference type="PANTHER" id="PTHR30024">
    <property type="entry name" value="ALIPHATIC SULFONATES-BINDING PROTEIN-RELATED"/>
    <property type="match status" value="1"/>
</dbReference>
<dbReference type="Gene3D" id="3.40.190.10">
    <property type="entry name" value="Periplasmic binding protein-like II"/>
    <property type="match status" value="2"/>
</dbReference>
<keyword evidence="3" id="KW-1185">Reference proteome</keyword>
<dbReference type="InterPro" id="IPR006311">
    <property type="entry name" value="TAT_signal"/>
</dbReference>
<sequence length="365" mass="38655">MTFSSLSQRPGTRRALLASAGAIGFGSALGVLGGRLLGATPPAWAADELCLHPTLAAADAVPSSQRKKLTIAWSPAATCISPIGAAYTQGIFAKHGLDVEFVSFGNSTDQLLEAIATGKADAGVGMALRWLKALEQGFDVKVTAGTHGGCMALLASSEAGIKTLADLKGKTIAVADMASPAKNFFSIMLAKNGLDPLSDVEWRQYPADLLPIAIEKREAHALAEGDPRTYIFLKNSNGKLFQLASNLSGEYANRACCILGIRGTLIREDRETAAALTKAVVEAHQAAFDHPQAVAEYFASQTPGVSVEDIVGMLKGQTHHHHPTDVSLRDEIARYAEELKLVQVFKPSTDPQKFADSVYADVLTV</sequence>
<gene>
    <name evidence="2" type="ORF">SAMN07250955_11263</name>
</gene>
<dbReference type="PANTHER" id="PTHR30024:SF21">
    <property type="entry name" value="ABC TRANSPORTER SUBSTRATE-BINDING PROTEIN"/>
    <property type="match status" value="1"/>
</dbReference>
<reference evidence="2 3" key="1">
    <citation type="submission" date="2017-06" db="EMBL/GenBank/DDBJ databases">
        <authorList>
            <person name="Kim H.J."/>
            <person name="Triplett B.A."/>
        </authorList>
    </citation>
    <scope>NUCLEOTIDE SEQUENCE [LARGE SCALE GENOMIC DNA]</scope>
    <source>
        <strain evidence="2 3">B29T1</strain>
    </source>
</reference>
<proteinExistence type="predicted"/>
<organism evidence="2 3">
    <name type="scientific">Arboricoccus pini</name>
    <dbReference type="NCBI Taxonomy" id="1963835"/>
    <lineage>
        <taxon>Bacteria</taxon>
        <taxon>Pseudomonadati</taxon>
        <taxon>Pseudomonadota</taxon>
        <taxon>Alphaproteobacteria</taxon>
        <taxon>Geminicoccales</taxon>
        <taxon>Geminicoccaceae</taxon>
        <taxon>Arboricoccus</taxon>
    </lineage>
</organism>
<dbReference type="AlphaFoldDB" id="A0A212RR10"/>
<dbReference type="RefSeq" id="WP_207762119.1">
    <property type="nucleotide sequence ID" value="NZ_FYEH01000012.1"/>
</dbReference>
<evidence type="ECO:0000313" key="3">
    <source>
        <dbReference type="Proteomes" id="UP000197065"/>
    </source>
</evidence>
<dbReference type="Pfam" id="PF09084">
    <property type="entry name" value="NMT1"/>
    <property type="match status" value="1"/>
</dbReference>
<accession>A0A212RR10</accession>
<dbReference type="EMBL" id="FYEH01000012">
    <property type="protein sequence ID" value="SNB74918.1"/>
    <property type="molecule type" value="Genomic_DNA"/>
</dbReference>
<dbReference type="Proteomes" id="UP000197065">
    <property type="component" value="Unassembled WGS sequence"/>
</dbReference>
<dbReference type="PROSITE" id="PS51318">
    <property type="entry name" value="TAT"/>
    <property type="match status" value="1"/>
</dbReference>
<name>A0A212RR10_9PROT</name>
<feature type="domain" description="SsuA/THI5-like" evidence="1">
    <location>
        <begin position="81"/>
        <end position="293"/>
    </location>
</feature>
<protein>
    <submittedName>
        <fullName evidence="2">NitT/TauT family transport system substrate-binding protein</fullName>
    </submittedName>
</protein>